<evidence type="ECO:0000256" key="1">
    <source>
        <dbReference type="SAM" id="Phobius"/>
    </source>
</evidence>
<feature type="transmembrane region" description="Helical" evidence="1">
    <location>
        <begin position="69"/>
        <end position="88"/>
    </location>
</feature>
<feature type="transmembrane region" description="Helical" evidence="1">
    <location>
        <begin position="7"/>
        <end position="27"/>
    </location>
</feature>
<proteinExistence type="predicted"/>
<organism evidence="2 3">
    <name type="scientific">Hwangdonia lutea</name>
    <dbReference type="NCBI Taxonomy" id="3075823"/>
    <lineage>
        <taxon>Bacteria</taxon>
        <taxon>Pseudomonadati</taxon>
        <taxon>Bacteroidota</taxon>
        <taxon>Flavobacteriia</taxon>
        <taxon>Flavobacteriales</taxon>
        <taxon>Flavobacteriaceae</taxon>
        <taxon>Hwangdonia</taxon>
    </lineage>
</organism>
<keyword evidence="1" id="KW-1133">Transmembrane helix</keyword>
<dbReference type="RefSeq" id="WP_316983230.1">
    <property type="nucleotide sequence ID" value="NZ_CP136521.1"/>
</dbReference>
<dbReference type="EMBL" id="CP136521">
    <property type="protein sequence ID" value="WOD43546.1"/>
    <property type="molecule type" value="Genomic_DNA"/>
</dbReference>
<dbReference type="Proteomes" id="UP001302486">
    <property type="component" value="Chromosome"/>
</dbReference>
<feature type="transmembrane region" description="Helical" evidence="1">
    <location>
        <begin position="39"/>
        <end position="57"/>
    </location>
</feature>
<gene>
    <name evidence="2" type="ORF">RNZ46_16275</name>
</gene>
<protein>
    <submittedName>
        <fullName evidence="2">DUF5367 family protein</fullName>
    </submittedName>
</protein>
<accession>A0AA97HQ04</accession>
<sequence>MKTKRAILLGIAIWIIAVLFYSISYYVPILENPNTQANVVLFIVVIPLVWFGCSFYYKKDKKTHGLKVAQTMLLTSVALDALITVPLFEIPNGGSHYTFFTSIGFWIIAFEFLLVAVLYWYVCVYPQNITARQ</sequence>
<dbReference type="AlphaFoldDB" id="A0AA97HQ04"/>
<reference evidence="3" key="1">
    <citation type="submission" date="2024-06" db="EMBL/GenBank/DDBJ databases">
        <title>Hwangdonia haimaensis gen. nov., sp. nov., a member of the family Flavobacteriaceae isolated from the haima cold seep.</title>
        <authorList>
            <person name="Li J."/>
        </authorList>
    </citation>
    <scope>NUCLEOTIDE SEQUENCE [LARGE SCALE GENOMIC DNA]</scope>
    <source>
        <strain evidence="3">SCSIO 19198</strain>
    </source>
</reference>
<keyword evidence="3" id="KW-1185">Reference proteome</keyword>
<dbReference type="Pfam" id="PF17329">
    <property type="entry name" value="DUF5367"/>
    <property type="match status" value="1"/>
</dbReference>
<keyword evidence="1" id="KW-0472">Membrane</keyword>
<evidence type="ECO:0000313" key="2">
    <source>
        <dbReference type="EMBL" id="WOD43546.1"/>
    </source>
</evidence>
<dbReference type="KEGG" id="hws:RNZ46_16275"/>
<feature type="transmembrane region" description="Helical" evidence="1">
    <location>
        <begin position="100"/>
        <end position="122"/>
    </location>
</feature>
<keyword evidence="1" id="KW-0812">Transmembrane</keyword>
<dbReference type="InterPro" id="IPR020509">
    <property type="entry name" value="Uncharacterised_YnzE"/>
</dbReference>
<name>A0AA97HQ04_9FLAO</name>
<evidence type="ECO:0000313" key="3">
    <source>
        <dbReference type="Proteomes" id="UP001302486"/>
    </source>
</evidence>